<sequence length="82" mass="9553">MEWKSKKTLKERPTSNNTTEVRPPQPAVVTEAQASRQDRKKGLCAWFVSHTSAHTEKLSSAVMAYLEEWIDKNEEYTYQYTD</sequence>
<keyword evidence="3" id="KW-1185">Reference proteome</keyword>
<evidence type="ECO:0000313" key="3">
    <source>
        <dbReference type="Proteomes" id="UP000299102"/>
    </source>
</evidence>
<reference evidence="2 3" key="1">
    <citation type="journal article" date="2019" name="Commun. Biol.">
        <title>The bagworm genome reveals a unique fibroin gene that provides high tensile strength.</title>
        <authorList>
            <person name="Kono N."/>
            <person name="Nakamura H."/>
            <person name="Ohtoshi R."/>
            <person name="Tomita M."/>
            <person name="Numata K."/>
            <person name="Arakawa K."/>
        </authorList>
    </citation>
    <scope>NUCLEOTIDE SEQUENCE [LARGE SCALE GENOMIC DNA]</scope>
</reference>
<gene>
    <name evidence="2" type="ORF">EVAR_38662_1</name>
</gene>
<protein>
    <submittedName>
        <fullName evidence="2">Uncharacterized protein</fullName>
    </submittedName>
</protein>
<accession>A0A4C1Y201</accession>
<dbReference type="AlphaFoldDB" id="A0A4C1Y201"/>
<name>A0A4C1Y201_EUMVA</name>
<feature type="compositionally biased region" description="Basic and acidic residues" evidence="1">
    <location>
        <begin position="1"/>
        <end position="13"/>
    </location>
</feature>
<proteinExistence type="predicted"/>
<evidence type="ECO:0000256" key="1">
    <source>
        <dbReference type="SAM" id="MobiDB-lite"/>
    </source>
</evidence>
<feature type="region of interest" description="Disordered" evidence="1">
    <location>
        <begin position="1"/>
        <end position="38"/>
    </location>
</feature>
<dbReference type="Proteomes" id="UP000299102">
    <property type="component" value="Unassembled WGS sequence"/>
</dbReference>
<dbReference type="EMBL" id="BGZK01001010">
    <property type="protein sequence ID" value="GBP68425.1"/>
    <property type="molecule type" value="Genomic_DNA"/>
</dbReference>
<organism evidence="2 3">
    <name type="scientific">Eumeta variegata</name>
    <name type="common">Bagworm moth</name>
    <name type="synonym">Eumeta japonica</name>
    <dbReference type="NCBI Taxonomy" id="151549"/>
    <lineage>
        <taxon>Eukaryota</taxon>
        <taxon>Metazoa</taxon>
        <taxon>Ecdysozoa</taxon>
        <taxon>Arthropoda</taxon>
        <taxon>Hexapoda</taxon>
        <taxon>Insecta</taxon>
        <taxon>Pterygota</taxon>
        <taxon>Neoptera</taxon>
        <taxon>Endopterygota</taxon>
        <taxon>Lepidoptera</taxon>
        <taxon>Glossata</taxon>
        <taxon>Ditrysia</taxon>
        <taxon>Tineoidea</taxon>
        <taxon>Psychidae</taxon>
        <taxon>Oiketicinae</taxon>
        <taxon>Eumeta</taxon>
    </lineage>
</organism>
<comment type="caution">
    <text evidence="2">The sequence shown here is derived from an EMBL/GenBank/DDBJ whole genome shotgun (WGS) entry which is preliminary data.</text>
</comment>
<evidence type="ECO:0000313" key="2">
    <source>
        <dbReference type="EMBL" id="GBP68425.1"/>
    </source>
</evidence>